<dbReference type="PANTHER" id="PTHR11079:SF202">
    <property type="entry name" value="TRNA-SPECIFIC ADENOSINE DEAMINASE"/>
    <property type="match status" value="1"/>
</dbReference>
<feature type="binding site" evidence="8">
    <location>
        <position position="46"/>
    </location>
    <ligand>
        <name>Zn(2+)</name>
        <dbReference type="ChEBI" id="CHEBI:29105"/>
        <note>catalytic</note>
    </ligand>
</feature>
<comment type="cofactor">
    <cofactor evidence="8">
        <name>Zn(2+)</name>
        <dbReference type="ChEBI" id="CHEBI:29105"/>
    </cofactor>
    <text evidence="8">Binds 1 zinc ion per subunit.</text>
</comment>
<dbReference type="PANTHER" id="PTHR11079">
    <property type="entry name" value="CYTOSINE DEAMINASE FAMILY MEMBER"/>
    <property type="match status" value="1"/>
</dbReference>
<proteinExistence type="inferred from homology"/>
<dbReference type="EMBL" id="MFTC01000054">
    <property type="protein sequence ID" value="OGI51016.1"/>
    <property type="molecule type" value="Genomic_DNA"/>
</dbReference>
<comment type="caution">
    <text evidence="10">The sequence shown here is derived from an EMBL/GenBank/DDBJ whole genome shotgun (WGS) entry which is preliminary data.</text>
</comment>
<comment type="function">
    <text evidence="8">Catalyzes the deamination of adenosine to inosine at the wobble position 34 of tRNA(Arg2).</text>
</comment>
<feature type="domain" description="CMP/dCMP-type deaminase" evidence="9">
    <location>
        <begin position="1"/>
        <end position="107"/>
    </location>
</feature>
<dbReference type="GO" id="GO:0002100">
    <property type="term" value="P:tRNA wobble adenosine to inosine editing"/>
    <property type="evidence" value="ECO:0007669"/>
    <property type="project" value="UniProtKB-UniRule"/>
</dbReference>
<evidence type="ECO:0000256" key="5">
    <source>
        <dbReference type="ARBA" id="ARBA00022801"/>
    </source>
</evidence>
<feature type="binding site" evidence="8">
    <location>
        <position position="76"/>
    </location>
    <ligand>
        <name>Zn(2+)</name>
        <dbReference type="ChEBI" id="CHEBI:29105"/>
        <note>catalytic</note>
    </ligand>
</feature>
<dbReference type="InterPro" id="IPR028883">
    <property type="entry name" value="tRNA_aden_deaminase"/>
</dbReference>
<dbReference type="SUPFAM" id="SSF53927">
    <property type="entry name" value="Cytidine deaminase-like"/>
    <property type="match status" value="1"/>
</dbReference>
<evidence type="ECO:0000256" key="7">
    <source>
        <dbReference type="ARBA" id="ARBA00048045"/>
    </source>
</evidence>
<keyword evidence="5 8" id="KW-0378">Hydrolase</keyword>
<dbReference type="PROSITE" id="PS51747">
    <property type="entry name" value="CYT_DCMP_DEAMINASES_2"/>
    <property type="match status" value="1"/>
</dbReference>
<dbReference type="Proteomes" id="UP000179037">
    <property type="component" value="Unassembled WGS sequence"/>
</dbReference>
<dbReference type="InterPro" id="IPR016192">
    <property type="entry name" value="APOBEC/CMP_deaminase_Zn-bd"/>
</dbReference>
<evidence type="ECO:0000259" key="9">
    <source>
        <dbReference type="PROSITE" id="PS51747"/>
    </source>
</evidence>
<accession>A0A1F6U0X2</accession>
<dbReference type="InterPro" id="IPR016193">
    <property type="entry name" value="Cytidine_deaminase-like"/>
</dbReference>
<dbReference type="EC" id="3.5.4.33" evidence="8"/>
<dbReference type="HAMAP" id="MF_00972">
    <property type="entry name" value="tRNA_aden_deaminase"/>
    <property type="match status" value="1"/>
</dbReference>
<feature type="active site" description="Proton donor" evidence="8">
    <location>
        <position position="48"/>
    </location>
</feature>
<dbReference type="AlphaFoldDB" id="A0A1F6U0X2"/>
<dbReference type="InterPro" id="IPR058535">
    <property type="entry name" value="MafB19-deam"/>
</dbReference>
<protein>
    <recommendedName>
        <fullName evidence="8">tRNA-specific adenosine deaminase</fullName>
        <ecNumber evidence="8">3.5.4.33</ecNumber>
    </recommendedName>
</protein>
<comment type="similarity">
    <text evidence="1">Belongs to the cytidine and deoxycytidylate deaminase family. ADAT2 subfamily.</text>
</comment>
<reference evidence="10 11" key="1">
    <citation type="journal article" date="2016" name="Nat. Commun.">
        <title>Thousands of microbial genomes shed light on interconnected biogeochemical processes in an aquifer system.</title>
        <authorList>
            <person name="Anantharaman K."/>
            <person name="Brown C.T."/>
            <person name="Hug L.A."/>
            <person name="Sharon I."/>
            <person name="Castelle C.J."/>
            <person name="Probst A.J."/>
            <person name="Thomas B.C."/>
            <person name="Singh A."/>
            <person name="Wilkins M.J."/>
            <person name="Karaoz U."/>
            <person name="Brodie E.L."/>
            <person name="Williams K.H."/>
            <person name="Hubbard S.S."/>
            <person name="Banfield J.F."/>
        </authorList>
    </citation>
    <scope>NUCLEOTIDE SEQUENCE [LARGE SCALE GENOMIC DNA]</scope>
</reference>
<dbReference type="FunFam" id="3.40.140.10:FF:000005">
    <property type="entry name" value="tRNA-specific adenosine deaminase"/>
    <property type="match status" value="1"/>
</dbReference>
<dbReference type="InterPro" id="IPR002125">
    <property type="entry name" value="CMP_dCMP_dom"/>
</dbReference>
<dbReference type="GO" id="GO:0008270">
    <property type="term" value="F:zinc ion binding"/>
    <property type="evidence" value="ECO:0007669"/>
    <property type="project" value="UniProtKB-UniRule"/>
</dbReference>
<dbReference type="NCBIfam" id="NF008113">
    <property type="entry name" value="PRK10860.1"/>
    <property type="match status" value="1"/>
</dbReference>
<evidence type="ECO:0000256" key="3">
    <source>
        <dbReference type="ARBA" id="ARBA00022694"/>
    </source>
</evidence>
<keyword evidence="3 8" id="KW-0819">tRNA processing</keyword>
<dbReference type="Gene3D" id="3.40.140.10">
    <property type="entry name" value="Cytidine Deaminase, domain 2"/>
    <property type="match status" value="1"/>
</dbReference>
<feature type="binding site" evidence="8">
    <location>
        <position position="79"/>
    </location>
    <ligand>
        <name>Zn(2+)</name>
        <dbReference type="ChEBI" id="CHEBI:29105"/>
        <note>catalytic</note>
    </ligand>
</feature>
<evidence type="ECO:0000256" key="6">
    <source>
        <dbReference type="ARBA" id="ARBA00022833"/>
    </source>
</evidence>
<sequence length="142" mass="15132">MRRALELARHAEEAGEVPVGALVVLNDEIIGEGWNQPIVVHDPTAHAEIVALRAAATRMKNYRLTDTTLYVTLEPCAMCAGAIVQARVARVVYGAADPKAGAAGSVFNLLESPALNHRAQITGGVLAEDCGQSLKAFFQARR</sequence>
<dbReference type="GO" id="GO:0052717">
    <property type="term" value="F:tRNA-specific adenosine-34 deaminase activity"/>
    <property type="evidence" value="ECO:0007669"/>
    <property type="project" value="UniProtKB-UniRule"/>
</dbReference>
<dbReference type="PROSITE" id="PS00903">
    <property type="entry name" value="CYT_DCMP_DEAMINASES_1"/>
    <property type="match status" value="1"/>
</dbReference>
<keyword evidence="4 8" id="KW-0479">Metal-binding</keyword>
<comment type="subunit">
    <text evidence="2 8">Homodimer.</text>
</comment>
<dbReference type="CDD" id="cd01285">
    <property type="entry name" value="nucleoside_deaminase"/>
    <property type="match status" value="1"/>
</dbReference>
<keyword evidence="6 8" id="KW-0862">Zinc</keyword>
<evidence type="ECO:0000313" key="11">
    <source>
        <dbReference type="Proteomes" id="UP000179037"/>
    </source>
</evidence>
<evidence type="ECO:0000256" key="8">
    <source>
        <dbReference type="HAMAP-Rule" id="MF_00972"/>
    </source>
</evidence>
<gene>
    <name evidence="8" type="primary">tadA</name>
    <name evidence="10" type="ORF">A3A87_07500</name>
</gene>
<evidence type="ECO:0000313" key="10">
    <source>
        <dbReference type="EMBL" id="OGI51016.1"/>
    </source>
</evidence>
<dbReference type="STRING" id="1817768.A3A87_07500"/>
<name>A0A1F6U0X2_9PROT</name>
<dbReference type="Pfam" id="PF14437">
    <property type="entry name" value="MafB19-deam"/>
    <property type="match status" value="1"/>
</dbReference>
<evidence type="ECO:0000256" key="4">
    <source>
        <dbReference type="ARBA" id="ARBA00022723"/>
    </source>
</evidence>
<evidence type="ECO:0000256" key="1">
    <source>
        <dbReference type="ARBA" id="ARBA00010669"/>
    </source>
</evidence>
<organism evidence="10 11">
    <name type="scientific">Candidatus Muproteobacteria bacterium RIFCSPLOWO2_01_FULL_60_18</name>
    <dbReference type="NCBI Taxonomy" id="1817768"/>
    <lineage>
        <taxon>Bacteria</taxon>
        <taxon>Pseudomonadati</taxon>
        <taxon>Pseudomonadota</taxon>
        <taxon>Candidatus Muproteobacteria</taxon>
    </lineage>
</organism>
<comment type="catalytic activity">
    <reaction evidence="7 8">
        <text>adenosine(34) in tRNA + H2O + H(+) = inosine(34) in tRNA + NH4(+)</text>
        <dbReference type="Rhea" id="RHEA:43168"/>
        <dbReference type="Rhea" id="RHEA-COMP:10373"/>
        <dbReference type="Rhea" id="RHEA-COMP:10374"/>
        <dbReference type="ChEBI" id="CHEBI:15377"/>
        <dbReference type="ChEBI" id="CHEBI:15378"/>
        <dbReference type="ChEBI" id="CHEBI:28938"/>
        <dbReference type="ChEBI" id="CHEBI:74411"/>
        <dbReference type="ChEBI" id="CHEBI:82852"/>
        <dbReference type="EC" id="3.5.4.33"/>
    </reaction>
</comment>
<evidence type="ECO:0000256" key="2">
    <source>
        <dbReference type="ARBA" id="ARBA00011738"/>
    </source>
</evidence>